<dbReference type="EMBL" id="BEZZ01015638">
    <property type="protein sequence ID" value="GCC39094.1"/>
    <property type="molecule type" value="Genomic_DNA"/>
</dbReference>
<dbReference type="AlphaFoldDB" id="A0A401T904"/>
<evidence type="ECO:0000313" key="3">
    <source>
        <dbReference type="Proteomes" id="UP000287033"/>
    </source>
</evidence>
<comment type="caution">
    <text evidence="2">The sequence shown here is derived from an EMBL/GenBank/DDBJ whole genome shotgun (WGS) entry which is preliminary data.</text>
</comment>
<feature type="non-terminal residue" evidence="2">
    <location>
        <position position="72"/>
    </location>
</feature>
<sequence>VNLLSQRVLELAQAVETRLQEAGRQIRELELHKPVDAELLEGKLNCIQRMMEEMEGSIQQTEKRKQACVWDN</sequence>
<dbReference type="Proteomes" id="UP000287033">
    <property type="component" value="Unassembled WGS sequence"/>
</dbReference>
<evidence type="ECO:0000313" key="2">
    <source>
        <dbReference type="EMBL" id="GCC39094.1"/>
    </source>
</evidence>
<feature type="non-terminal residue" evidence="2">
    <location>
        <position position="1"/>
    </location>
</feature>
<proteinExistence type="predicted"/>
<evidence type="ECO:0000256" key="1">
    <source>
        <dbReference type="SAM" id="Coils"/>
    </source>
</evidence>
<accession>A0A401T904</accession>
<gene>
    <name evidence="2" type="ORF">chiPu_0023112</name>
</gene>
<reference evidence="2 3" key="1">
    <citation type="journal article" date="2018" name="Nat. Ecol. Evol.">
        <title>Shark genomes provide insights into elasmobranch evolution and the origin of vertebrates.</title>
        <authorList>
            <person name="Hara Y"/>
            <person name="Yamaguchi K"/>
            <person name="Onimaru K"/>
            <person name="Kadota M"/>
            <person name="Koyanagi M"/>
            <person name="Keeley SD"/>
            <person name="Tatsumi K"/>
            <person name="Tanaka K"/>
            <person name="Motone F"/>
            <person name="Kageyama Y"/>
            <person name="Nozu R"/>
            <person name="Adachi N"/>
            <person name="Nishimura O"/>
            <person name="Nakagawa R"/>
            <person name="Tanegashima C"/>
            <person name="Kiyatake I"/>
            <person name="Matsumoto R"/>
            <person name="Murakumo K"/>
            <person name="Nishida K"/>
            <person name="Terakita A"/>
            <person name="Kuratani S"/>
            <person name="Sato K"/>
            <person name="Hyodo S Kuraku.S."/>
        </authorList>
    </citation>
    <scope>NUCLEOTIDE SEQUENCE [LARGE SCALE GENOMIC DNA]</scope>
</reference>
<name>A0A401T904_CHIPU</name>
<keyword evidence="3" id="KW-1185">Reference proteome</keyword>
<keyword evidence="1" id="KW-0175">Coiled coil</keyword>
<protein>
    <submittedName>
        <fullName evidence="2">Uncharacterized protein</fullName>
    </submittedName>
</protein>
<feature type="coiled-coil region" evidence="1">
    <location>
        <begin position="12"/>
        <end position="64"/>
    </location>
</feature>
<organism evidence="2 3">
    <name type="scientific">Chiloscyllium punctatum</name>
    <name type="common">Brownbanded bambooshark</name>
    <name type="synonym">Hemiscyllium punctatum</name>
    <dbReference type="NCBI Taxonomy" id="137246"/>
    <lineage>
        <taxon>Eukaryota</taxon>
        <taxon>Metazoa</taxon>
        <taxon>Chordata</taxon>
        <taxon>Craniata</taxon>
        <taxon>Vertebrata</taxon>
        <taxon>Chondrichthyes</taxon>
        <taxon>Elasmobranchii</taxon>
        <taxon>Galeomorphii</taxon>
        <taxon>Galeoidea</taxon>
        <taxon>Orectolobiformes</taxon>
        <taxon>Hemiscylliidae</taxon>
        <taxon>Chiloscyllium</taxon>
    </lineage>
</organism>